<sequence length="422" mass="45575">MSTDATAPSALPTILSRFDARAEQVGHRLAEVYQGEVLEYRSLAEAAVDQDVAPLMVHKVRQMLESLARGVPPTEEDLQLNADAAARRFHQGVPLPAVLRAYRLRGRTVWSELQDCADREDPAHLSALLQLAGALMEYMDLMSSAVTQAYLEEQSGLRRSRSVLPREVLESLLSGRMSRQAKDRVLDALEYQDLDVGGSAQHAVVTFRRRPAQAEPAGPGAALDVTREHLLTDLPGTSRRRRGLVGLREDEVVWIVECVADSGELRPAITAALAELPGFVAGLGSHGSGLEHVAVSHRQAHAAAGIALSSPDAGPLLTHRDVLLDLVISQGTDAAGLVESTIGPLADYDREHGTDLVGTLKAYLDHRFHAAGAATDLQVRPNTVFYRLERIGQISGHDPMTPDGLLMLSLGIKALRLRGPSD</sequence>
<feature type="domain" description="PucR C-terminal helix-turn-helix" evidence="2">
    <location>
        <begin position="356"/>
        <end position="414"/>
    </location>
</feature>
<dbReference type="Pfam" id="PF14361">
    <property type="entry name" value="RsbRD_N"/>
    <property type="match status" value="1"/>
</dbReference>
<dbReference type="Pfam" id="PF17853">
    <property type="entry name" value="GGDEF_2"/>
    <property type="match status" value="1"/>
</dbReference>
<gene>
    <name evidence="5" type="ORF">SAMN04487966_10663</name>
</gene>
<feature type="domain" description="CdaR GGDEF-like" evidence="4">
    <location>
        <begin position="181"/>
        <end position="304"/>
    </location>
</feature>
<dbReference type="AlphaFoldDB" id="A0A1I7MMI1"/>
<dbReference type="InterPro" id="IPR025751">
    <property type="entry name" value="RsbRD_N_dom"/>
</dbReference>
<evidence type="ECO:0000259" key="3">
    <source>
        <dbReference type="Pfam" id="PF14361"/>
    </source>
</evidence>
<organism evidence="5 6">
    <name type="scientific">Micrococcus terreus</name>
    <dbReference type="NCBI Taxonomy" id="574650"/>
    <lineage>
        <taxon>Bacteria</taxon>
        <taxon>Bacillati</taxon>
        <taxon>Actinomycetota</taxon>
        <taxon>Actinomycetes</taxon>
        <taxon>Micrococcales</taxon>
        <taxon>Micrococcaceae</taxon>
        <taxon>Micrococcus</taxon>
    </lineage>
</organism>
<dbReference type="RefSeq" id="WP_091697249.1">
    <property type="nucleotide sequence ID" value="NZ_FPCG01000006.1"/>
</dbReference>
<dbReference type="Pfam" id="PF13556">
    <property type="entry name" value="HTH_30"/>
    <property type="match status" value="1"/>
</dbReference>
<dbReference type="Proteomes" id="UP000198881">
    <property type="component" value="Unassembled WGS sequence"/>
</dbReference>
<dbReference type="Gene3D" id="1.10.10.2840">
    <property type="entry name" value="PucR C-terminal helix-turn-helix domain"/>
    <property type="match status" value="1"/>
</dbReference>
<evidence type="ECO:0000259" key="4">
    <source>
        <dbReference type="Pfam" id="PF17853"/>
    </source>
</evidence>
<dbReference type="OrthoDB" id="8450798at2"/>
<proteinExistence type="inferred from homology"/>
<dbReference type="PANTHER" id="PTHR33744">
    <property type="entry name" value="CARBOHYDRATE DIACID REGULATOR"/>
    <property type="match status" value="1"/>
</dbReference>
<keyword evidence="6" id="KW-1185">Reference proteome</keyword>
<evidence type="ECO:0000256" key="1">
    <source>
        <dbReference type="ARBA" id="ARBA00006754"/>
    </source>
</evidence>
<comment type="similarity">
    <text evidence="1">Belongs to the CdaR family.</text>
</comment>
<dbReference type="PANTHER" id="PTHR33744:SF1">
    <property type="entry name" value="DNA-BINDING TRANSCRIPTIONAL ACTIVATOR ADER"/>
    <property type="match status" value="1"/>
</dbReference>
<dbReference type="InterPro" id="IPR051448">
    <property type="entry name" value="CdaR-like_regulators"/>
</dbReference>
<reference evidence="5 6" key="1">
    <citation type="submission" date="2016-10" db="EMBL/GenBank/DDBJ databases">
        <authorList>
            <person name="de Groot N.N."/>
        </authorList>
    </citation>
    <scope>NUCLEOTIDE SEQUENCE [LARGE SCALE GENOMIC DNA]</scope>
    <source>
        <strain evidence="5 6">CGMCC 1.7054</strain>
    </source>
</reference>
<evidence type="ECO:0000313" key="5">
    <source>
        <dbReference type="EMBL" id="SFV23145.1"/>
    </source>
</evidence>
<evidence type="ECO:0000313" key="6">
    <source>
        <dbReference type="Proteomes" id="UP000198881"/>
    </source>
</evidence>
<dbReference type="STRING" id="574650.SAMN04487966_10663"/>
<feature type="domain" description="RsbT co-antagonist protein RsbRD N-terminal" evidence="3">
    <location>
        <begin position="26"/>
        <end position="161"/>
    </location>
</feature>
<evidence type="ECO:0000259" key="2">
    <source>
        <dbReference type="Pfam" id="PF13556"/>
    </source>
</evidence>
<dbReference type="InterPro" id="IPR042070">
    <property type="entry name" value="PucR_C-HTH_sf"/>
</dbReference>
<protein>
    <submittedName>
        <fullName evidence="5">Transcriptional regulator, CdaR family</fullName>
    </submittedName>
</protein>
<name>A0A1I7MMI1_9MICC</name>
<accession>A0A1I7MMI1</accession>
<dbReference type="InterPro" id="IPR025736">
    <property type="entry name" value="PucR_C-HTH_dom"/>
</dbReference>
<dbReference type="InterPro" id="IPR041522">
    <property type="entry name" value="CdaR_GGDEF"/>
</dbReference>
<dbReference type="EMBL" id="FPCG01000006">
    <property type="protein sequence ID" value="SFV23145.1"/>
    <property type="molecule type" value="Genomic_DNA"/>
</dbReference>